<evidence type="ECO:0000256" key="3">
    <source>
        <dbReference type="ARBA" id="ARBA00022692"/>
    </source>
</evidence>
<feature type="transmembrane region" description="Helical" evidence="6">
    <location>
        <begin position="94"/>
        <end position="115"/>
    </location>
</feature>
<evidence type="ECO:0000313" key="7">
    <source>
        <dbReference type="EMBL" id="TGK08650.1"/>
    </source>
</evidence>
<protein>
    <submittedName>
        <fullName evidence="7">Formate hydrogenase</fullName>
    </submittedName>
</protein>
<dbReference type="Gene3D" id="1.10.287.3510">
    <property type="match status" value="1"/>
</dbReference>
<dbReference type="GO" id="GO:0005886">
    <property type="term" value="C:plasma membrane"/>
    <property type="evidence" value="ECO:0007669"/>
    <property type="project" value="UniProtKB-SubCell"/>
</dbReference>
<feature type="transmembrane region" description="Helical" evidence="6">
    <location>
        <begin position="49"/>
        <end position="73"/>
    </location>
</feature>
<evidence type="ECO:0000256" key="5">
    <source>
        <dbReference type="ARBA" id="ARBA00023136"/>
    </source>
</evidence>
<dbReference type="PANTHER" id="PTHR38601">
    <property type="entry name" value="HYDROGENASE-4 COMPONENT E"/>
    <property type="match status" value="1"/>
</dbReference>
<proteinExistence type="predicted"/>
<dbReference type="EMBL" id="RQET01000010">
    <property type="protein sequence ID" value="TGK08650.1"/>
    <property type="molecule type" value="Genomic_DNA"/>
</dbReference>
<feature type="transmembrane region" description="Helical" evidence="6">
    <location>
        <begin position="6"/>
        <end position="21"/>
    </location>
</feature>
<evidence type="ECO:0000256" key="1">
    <source>
        <dbReference type="ARBA" id="ARBA00004651"/>
    </source>
</evidence>
<dbReference type="InterPro" id="IPR038730">
    <property type="entry name" value="HyfE-like"/>
</dbReference>
<evidence type="ECO:0000256" key="2">
    <source>
        <dbReference type="ARBA" id="ARBA00022475"/>
    </source>
</evidence>
<reference evidence="7" key="1">
    <citation type="journal article" date="2019" name="PLoS Negl. Trop. Dis.">
        <title>Revisiting the worldwide diversity of Leptospira species in the environment.</title>
        <authorList>
            <person name="Vincent A.T."/>
            <person name="Schiettekatte O."/>
            <person name="Bourhy P."/>
            <person name="Veyrier F.J."/>
            <person name="Picardeau M."/>
        </authorList>
    </citation>
    <scope>NUCLEOTIDE SEQUENCE [LARGE SCALE GENOMIC DNA]</scope>
    <source>
        <strain evidence="7">SSW15</strain>
    </source>
</reference>
<evidence type="ECO:0000313" key="8">
    <source>
        <dbReference type="Proteomes" id="UP000298458"/>
    </source>
</evidence>
<accession>A0A4R9GBX8</accession>
<dbReference type="RefSeq" id="WP_135768796.1">
    <property type="nucleotide sequence ID" value="NZ_RQET01000010.1"/>
</dbReference>
<dbReference type="AlphaFoldDB" id="A0A4R9GBX8"/>
<organism evidence="7 8">
    <name type="scientific">Leptospira fletcheri</name>
    <dbReference type="NCBI Taxonomy" id="2484981"/>
    <lineage>
        <taxon>Bacteria</taxon>
        <taxon>Pseudomonadati</taxon>
        <taxon>Spirochaetota</taxon>
        <taxon>Spirochaetia</taxon>
        <taxon>Leptospirales</taxon>
        <taxon>Leptospiraceae</taxon>
        <taxon>Leptospira</taxon>
    </lineage>
</organism>
<sequence>MATDFSYLIILLTGVVALLENRLKRLVILIGIQGFLLLIPLYQEEKGDTFHSVFLALMVIIFKGLLTPAILYWTARRTNSAESTYPKVGYFPTLILLFIGAVVSYTFIGVIHSFFGNDHPYGFHFVLLLIYVGLVGFVVRRNWFGIVACFSIFENGIFLLTLLLKSGVPLGSEFGSFIDAVLIIGAGAALRINSEKGKEETSA</sequence>
<comment type="subcellular location">
    <subcellularLocation>
        <location evidence="1">Cell membrane</location>
        <topology evidence="1">Multi-pass membrane protein</topology>
    </subcellularLocation>
</comment>
<feature type="transmembrane region" description="Helical" evidence="6">
    <location>
        <begin position="121"/>
        <end position="139"/>
    </location>
</feature>
<keyword evidence="2" id="KW-1003">Cell membrane</keyword>
<evidence type="ECO:0000256" key="4">
    <source>
        <dbReference type="ARBA" id="ARBA00022989"/>
    </source>
</evidence>
<dbReference type="PANTHER" id="PTHR38601:SF1">
    <property type="entry name" value="HYDROGENASE-4 COMPONENT E"/>
    <property type="match status" value="1"/>
</dbReference>
<keyword evidence="5 6" id="KW-0472">Membrane</keyword>
<dbReference type="OrthoDB" id="345382at2"/>
<keyword evidence="8" id="KW-1185">Reference proteome</keyword>
<comment type="caution">
    <text evidence="7">The sequence shown here is derived from an EMBL/GenBank/DDBJ whole genome shotgun (WGS) entry which is preliminary data.</text>
</comment>
<keyword evidence="4 6" id="KW-1133">Transmembrane helix</keyword>
<gene>
    <name evidence="7" type="ORF">EHO60_13765</name>
</gene>
<feature type="transmembrane region" description="Helical" evidence="6">
    <location>
        <begin position="174"/>
        <end position="192"/>
    </location>
</feature>
<keyword evidence="3 6" id="KW-0812">Transmembrane</keyword>
<dbReference type="Proteomes" id="UP000298458">
    <property type="component" value="Unassembled WGS sequence"/>
</dbReference>
<evidence type="ECO:0000256" key="6">
    <source>
        <dbReference type="SAM" id="Phobius"/>
    </source>
</evidence>
<feature type="transmembrane region" description="Helical" evidence="6">
    <location>
        <begin position="26"/>
        <end position="43"/>
    </location>
</feature>
<feature type="transmembrane region" description="Helical" evidence="6">
    <location>
        <begin position="146"/>
        <end position="168"/>
    </location>
</feature>
<name>A0A4R9GBX8_9LEPT</name>